<accession>A0A2V3IQX1</accession>
<sequence length="110" mass="11642">MKARSSAFQNGIESELGYEQQVSARLPHGKRVFGVSSIIREQSYLEQLLDARVQVALCVGFFEADQDAQAGVNGRSDGGLALGGGGDGCLRHFLNDETWSAPPDSGAEAA</sequence>
<reference evidence="1 2" key="1">
    <citation type="journal article" date="2018" name="Mol. Biol. Evol.">
        <title>Analysis of the draft genome of the red seaweed Gracilariopsis chorda provides insights into genome size evolution in Rhodophyta.</title>
        <authorList>
            <person name="Lee J."/>
            <person name="Yang E.C."/>
            <person name="Graf L."/>
            <person name="Yang J.H."/>
            <person name="Qiu H."/>
            <person name="Zel Zion U."/>
            <person name="Chan C.X."/>
            <person name="Stephens T.G."/>
            <person name="Weber A.P.M."/>
            <person name="Boo G.H."/>
            <person name="Boo S.M."/>
            <person name="Kim K.M."/>
            <person name="Shin Y."/>
            <person name="Jung M."/>
            <person name="Lee S.J."/>
            <person name="Yim H.S."/>
            <person name="Lee J.H."/>
            <person name="Bhattacharya D."/>
            <person name="Yoon H.S."/>
        </authorList>
    </citation>
    <scope>NUCLEOTIDE SEQUENCE [LARGE SCALE GENOMIC DNA]</scope>
    <source>
        <strain evidence="1 2">SKKU-2015</strain>
        <tissue evidence="1">Whole body</tissue>
    </source>
</reference>
<keyword evidence="2" id="KW-1185">Reference proteome</keyword>
<dbReference type="Proteomes" id="UP000247409">
    <property type="component" value="Unassembled WGS sequence"/>
</dbReference>
<comment type="caution">
    <text evidence="1">The sequence shown here is derived from an EMBL/GenBank/DDBJ whole genome shotgun (WGS) entry which is preliminary data.</text>
</comment>
<proteinExistence type="predicted"/>
<organism evidence="1 2">
    <name type="scientific">Gracilariopsis chorda</name>
    <dbReference type="NCBI Taxonomy" id="448386"/>
    <lineage>
        <taxon>Eukaryota</taxon>
        <taxon>Rhodophyta</taxon>
        <taxon>Florideophyceae</taxon>
        <taxon>Rhodymeniophycidae</taxon>
        <taxon>Gracilariales</taxon>
        <taxon>Gracilariaceae</taxon>
        <taxon>Gracilariopsis</taxon>
    </lineage>
</organism>
<protein>
    <submittedName>
        <fullName evidence="1">Uncharacterized protein</fullName>
    </submittedName>
</protein>
<gene>
    <name evidence="1" type="ORF">BWQ96_05756</name>
</gene>
<evidence type="ECO:0000313" key="1">
    <source>
        <dbReference type="EMBL" id="PXF44484.1"/>
    </source>
</evidence>
<dbReference type="EMBL" id="NBIV01000089">
    <property type="protein sequence ID" value="PXF44484.1"/>
    <property type="molecule type" value="Genomic_DNA"/>
</dbReference>
<name>A0A2V3IQX1_9FLOR</name>
<dbReference type="AlphaFoldDB" id="A0A2V3IQX1"/>
<evidence type="ECO:0000313" key="2">
    <source>
        <dbReference type="Proteomes" id="UP000247409"/>
    </source>
</evidence>